<dbReference type="GO" id="GO:0004764">
    <property type="term" value="F:shikimate 3-dehydrogenase (NADP+) activity"/>
    <property type="evidence" value="ECO:0007669"/>
    <property type="project" value="InterPro"/>
</dbReference>
<evidence type="ECO:0000313" key="2">
    <source>
        <dbReference type="EMBL" id="KXS15278.1"/>
    </source>
</evidence>
<reference evidence="2 3" key="1">
    <citation type="journal article" date="2015" name="Genome Biol. Evol.">
        <title>Phylogenomic analyses indicate that early fungi evolved digesting cell walls of algal ancestors of land plants.</title>
        <authorList>
            <person name="Chang Y."/>
            <person name="Wang S."/>
            <person name="Sekimoto S."/>
            <person name="Aerts A.L."/>
            <person name="Choi C."/>
            <person name="Clum A."/>
            <person name="LaButti K.M."/>
            <person name="Lindquist E.A."/>
            <person name="Yee Ngan C."/>
            <person name="Ohm R.A."/>
            <person name="Salamov A.A."/>
            <person name="Grigoriev I.V."/>
            <person name="Spatafora J.W."/>
            <person name="Berbee M.L."/>
        </authorList>
    </citation>
    <scope>NUCLEOTIDE SEQUENCE [LARGE SCALE GENOMIC DNA]</scope>
    <source>
        <strain evidence="2 3">JEL478</strain>
    </source>
</reference>
<proteinExistence type="predicted"/>
<dbReference type="SUPFAM" id="SSF53223">
    <property type="entry name" value="Aminoacid dehydrogenase-like, N-terminal domain"/>
    <property type="match status" value="1"/>
</dbReference>
<dbReference type="PANTHER" id="PTHR21089:SF1">
    <property type="entry name" value="BIFUNCTIONAL 3-DEHYDROQUINATE DEHYDRATASE_SHIKIMATE DEHYDROGENASE, CHLOROPLASTIC"/>
    <property type="match status" value="1"/>
</dbReference>
<evidence type="ECO:0000259" key="1">
    <source>
        <dbReference type="Pfam" id="PF08501"/>
    </source>
</evidence>
<dbReference type="GO" id="GO:0050661">
    <property type="term" value="F:NADP binding"/>
    <property type="evidence" value="ECO:0007669"/>
    <property type="project" value="TreeGrafter"/>
</dbReference>
<gene>
    <name evidence="2" type="ORF">M427DRAFT_135239</name>
</gene>
<dbReference type="GO" id="GO:0009423">
    <property type="term" value="P:chorismate biosynthetic process"/>
    <property type="evidence" value="ECO:0007669"/>
    <property type="project" value="TreeGrafter"/>
</dbReference>
<dbReference type="InterPro" id="IPR046346">
    <property type="entry name" value="Aminoacid_DH-like_N_sf"/>
</dbReference>
<dbReference type="InterPro" id="IPR022893">
    <property type="entry name" value="Shikimate_DH_fam"/>
</dbReference>
<organism evidence="2 3">
    <name type="scientific">Gonapodya prolifera (strain JEL478)</name>
    <name type="common">Monoblepharis prolifera</name>
    <dbReference type="NCBI Taxonomy" id="1344416"/>
    <lineage>
        <taxon>Eukaryota</taxon>
        <taxon>Fungi</taxon>
        <taxon>Fungi incertae sedis</taxon>
        <taxon>Chytridiomycota</taxon>
        <taxon>Chytridiomycota incertae sedis</taxon>
        <taxon>Monoblepharidomycetes</taxon>
        <taxon>Monoblepharidales</taxon>
        <taxon>Gonapodyaceae</taxon>
        <taxon>Gonapodya</taxon>
    </lineage>
</organism>
<keyword evidence="3" id="KW-1185">Reference proteome</keyword>
<dbReference type="CDD" id="cd01065">
    <property type="entry name" value="NAD_bind_Shikimate_DH"/>
    <property type="match status" value="1"/>
</dbReference>
<dbReference type="GO" id="GO:0019632">
    <property type="term" value="P:shikimate metabolic process"/>
    <property type="evidence" value="ECO:0007669"/>
    <property type="project" value="TreeGrafter"/>
</dbReference>
<sequence>MSSSLISSPSDIVRPRRVLTGLVASPILSSASPVMHEWAGLCLGATVHYHLMDRPSLDAAGLKDVLHSLRRLGFAGSNVTFPYKEAVVPLLDSLSPGARALGAVNTVVVSKDGRLVGHNTDTTGFARAARHLVENSNRAIGFALVELGVRDIRIVEADPSKAKALADALSARGGVNASINPSPSSAVVGAAGLINATPVGMRPNTSTPIPTSPLHSRLWVADAVYSPLWTPLLIAAREVGAKTMTGRDLALCSIYASFLSI</sequence>
<name>A0A139AEU5_GONPJ</name>
<accession>A0A139AEU5</accession>
<dbReference type="Gene3D" id="3.40.50.10860">
    <property type="entry name" value="Leucine Dehydrogenase, chain A, domain 1"/>
    <property type="match status" value="1"/>
</dbReference>
<dbReference type="OrthoDB" id="204377at2759"/>
<dbReference type="PANTHER" id="PTHR21089">
    <property type="entry name" value="SHIKIMATE DEHYDROGENASE"/>
    <property type="match status" value="1"/>
</dbReference>
<dbReference type="AlphaFoldDB" id="A0A139AEU5"/>
<dbReference type="EMBL" id="KQ965763">
    <property type="protein sequence ID" value="KXS15278.1"/>
    <property type="molecule type" value="Genomic_DNA"/>
</dbReference>
<feature type="domain" description="Shikimate dehydrogenase substrate binding N-terminal" evidence="1">
    <location>
        <begin position="22"/>
        <end position="107"/>
    </location>
</feature>
<dbReference type="Pfam" id="PF08501">
    <property type="entry name" value="Shikimate_dh_N"/>
    <property type="match status" value="1"/>
</dbReference>
<dbReference type="Proteomes" id="UP000070544">
    <property type="component" value="Unassembled WGS sequence"/>
</dbReference>
<dbReference type="STRING" id="1344416.A0A139AEU5"/>
<dbReference type="Gene3D" id="3.40.50.720">
    <property type="entry name" value="NAD(P)-binding Rossmann-like Domain"/>
    <property type="match status" value="1"/>
</dbReference>
<dbReference type="InterPro" id="IPR013708">
    <property type="entry name" value="Shikimate_DH-bd_N"/>
</dbReference>
<dbReference type="SUPFAM" id="SSF51735">
    <property type="entry name" value="NAD(P)-binding Rossmann-fold domains"/>
    <property type="match status" value="1"/>
</dbReference>
<dbReference type="GO" id="GO:0005829">
    <property type="term" value="C:cytosol"/>
    <property type="evidence" value="ECO:0007669"/>
    <property type="project" value="TreeGrafter"/>
</dbReference>
<dbReference type="InterPro" id="IPR036291">
    <property type="entry name" value="NAD(P)-bd_dom_sf"/>
</dbReference>
<evidence type="ECO:0000313" key="3">
    <source>
        <dbReference type="Proteomes" id="UP000070544"/>
    </source>
</evidence>
<protein>
    <submittedName>
        <fullName evidence="2">Shikimate 5-dehydrogenase</fullName>
    </submittedName>
</protein>